<comment type="caution">
    <text evidence="3">The sequence shown here is derived from an EMBL/GenBank/DDBJ whole genome shotgun (WGS) entry which is preliminary data.</text>
</comment>
<protein>
    <submittedName>
        <fullName evidence="3">Uncharacterized protein</fullName>
    </submittedName>
</protein>
<reference evidence="3 4" key="1">
    <citation type="submission" date="2015-12" db="EMBL/GenBank/DDBJ databases">
        <title>The genome of Folsomia candida.</title>
        <authorList>
            <person name="Faddeeva A."/>
            <person name="Derks M.F."/>
            <person name="Anvar Y."/>
            <person name="Smit S."/>
            <person name="Van Straalen N."/>
            <person name="Roelofs D."/>
        </authorList>
    </citation>
    <scope>NUCLEOTIDE SEQUENCE [LARGE SCALE GENOMIC DNA]</scope>
    <source>
        <strain evidence="3 4">VU population</strain>
        <tissue evidence="3">Whole body</tissue>
    </source>
</reference>
<gene>
    <name evidence="3" type="ORF">Fcan01_05408</name>
</gene>
<feature type="chain" id="PRO_5012691668" evidence="2">
    <location>
        <begin position="24"/>
        <end position="784"/>
    </location>
</feature>
<dbReference type="AlphaFoldDB" id="A0A226EVK6"/>
<dbReference type="OrthoDB" id="6474464at2759"/>
<feature type="compositionally biased region" description="Basic and acidic residues" evidence="1">
    <location>
        <begin position="130"/>
        <end position="165"/>
    </location>
</feature>
<dbReference type="PANTHER" id="PTHR12224">
    <property type="entry name" value="BETA-1,4-MANNOSYL-GLYCOPROTEIN BETA-1,4-N-ACETYLGLUCOSAMINYL-TRANSFERASE"/>
    <property type="match status" value="1"/>
</dbReference>
<accession>A0A226EVK6</accession>
<dbReference type="Pfam" id="PF04724">
    <property type="entry name" value="Glyco_transf_17"/>
    <property type="match status" value="1"/>
</dbReference>
<evidence type="ECO:0000256" key="2">
    <source>
        <dbReference type="SAM" id="SignalP"/>
    </source>
</evidence>
<dbReference type="GO" id="GO:0003830">
    <property type="term" value="F:beta-1,4-mannosylglycoprotein 4-beta-N-acetylglucosaminyltransferase activity"/>
    <property type="evidence" value="ECO:0007669"/>
    <property type="project" value="InterPro"/>
</dbReference>
<name>A0A226EVK6_FOLCA</name>
<sequence length="784" mass="92296">MRWGNPLLSILLSLRYTTIHVVGQFSSSGPYKNTSHHSGDHNSNGYNHHKNSDYSDNFFNRTINCVDNNSTLCSQHYWQNNHAYQYKEPVGKYYNYGWSNNDDRFKEQTVSWLQHQPVYYYVDPMRSKVDKAHSSESHSESKGHHDSMSKAHGYGHETHQHKEKGWGWPHHQEHHHHHDKKKKKKKKGVLGKLLKKFKPHKKPEKLIWKEVPECDGFENFIKDLEIISWIFGWIGFAKATLGLLLHFLNQVYLTFSVIKVGLPERILTFIELQNPGTAPELLKMITEIIGLIDYVINLLVSYPLGNKIVIIESIAEVLTIISLALATITIFDDIVEEKVWTIFGIDLRELFEGYGCDNLFSKEKKIEQFFEKFNKWPKVRFDNQGRSNFTNVFDNFLWSNFTAAIKQENREDIWTYVNDLIMRLTPYLTREPPIPINESCIIQPLRTKDQIECEKYNGTLSAYSEKKIGLLIQFGFEVDTLEIHLNELFDVVDIFFIIESTHTHSRFYRKPLIWERIKYQPRFQKFQSKIVYFLIDDASSITAMMKIQNSTDINSFASEDLQEKLRWKKFLEWNNATKFFNEEDLLGFGDSDEVASRETVNYLKHCVPESDPIDIGIWFPFGAIDQAYLSDFPVYEHPFTIGDPTFWTLKTAKDINTLAHFNLAGYPTRNRGRSAAHLLGGMHMTHYGYLPSILIKQLTLSESSYNYLKQVAELPLHFKNKDLEELQAFYREQYYKDIKYRILNLERVKIIDPEKEKIVVLPWFYNCNRDRYPSWERKLDPRLY</sequence>
<keyword evidence="2" id="KW-0732">Signal</keyword>
<feature type="signal peptide" evidence="2">
    <location>
        <begin position="1"/>
        <end position="23"/>
    </location>
</feature>
<dbReference type="GO" id="GO:0016020">
    <property type="term" value="C:membrane"/>
    <property type="evidence" value="ECO:0007669"/>
    <property type="project" value="InterPro"/>
</dbReference>
<evidence type="ECO:0000256" key="1">
    <source>
        <dbReference type="SAM" id="MobiDB-lite"/>
    </source>
</evidence>
<evidence type="ECO:0000313" key="4">
    <source>
        <dbReference type="Proteomes" id="UP000198287"/>
    </source>
</evidence>
<dbReference type="Proteomes" id="UP000198287">
    <property type="component" value="Unassembled WGS sequence"/>
</dbReference>
<keyword evidence="4" id="KW-1185">Reference proteome</keyword>
<dbReference type="GO" id="GO:0006044">
    <property type="term" value="P:N-acetylglucosamine metabolic process"/>
    <property type="evidence" value="ECO:0007669"/>
    <property type="project" value="TreeGrafter"/>
</dbReference>
<dbReference type="PANTHER" id="PTHR12224:SF0">
    <property type="entry name" value="BETA-1,4-MANNOSYL-GLYCOPROTEIN 4-BETA-N-ACETYLGLUCOSAMINYLTRANSFERASE"/>
    <property type="match status" value="1"/>
</dbReference>
<proteinExistence type="predicted"/>
<feature type="region of interest" description="Disordered" evidence="1">
    <location>
        <begin position="130"/>
        <end position="188"/>
    </location>
</feature>
<feature type="compositionally biased region" description="Basic residues" evidence="1">
    <location>
        <begin position="172"/>
        <end position="188"/>
    </location>
</feature>
<evidence type="ECO:0000313" key="3">
    <source>
        <dbReference type="EMBL" id="OXA60636.1"/>
    </source>
</evidence>
<organism evidence="3 4">
    <name type="scientific">Folsomia candida</name>
    <name type="common">Springtail</name>
    <dbReference type="NCBI Taxonomy" id="158441"/>
    <lineage>
        <taxon>Eukaryota</taxon>
        <taxon>Metazoa</taxon>
        <taxon>Ecdysozoa</taxon>
        <taxon>Arthropoda</taxon>
        <taxon>Hexapoda</taxon>
        <taxon>Collembola</taxon>
        <taxon>Entomobryomorpha</taxon>
        <taxon>Isotomoidea</taxon>
        <taxon>Isotomidae</taxon>
        <taxon>Proisotominae</taxon>
        <taxon>Folsomia</taxon>
    </lineage>
</organism>
<dbReference type="EMBL" id="LNIX01000002">
    <property type="protein sequence ID" value="OXA60636.1"/>
    <property type="molecule type" value="Genomic_DNA"/>
</dbReference>
<dbReference type="InterPro" id="IPR006813">
    <property type="entry name" value="Glyco_trans_17"/>
</dbReference>